<dbReference type="SUPFAM" id="SSF50891">
    <property type="entry name" value="Cyclophilin-like"/>
    <property type="match status" value="2"/>
</dbReference>
<dbReference type="PROSITE" id="PS00866">
    <property type="entry name" value="CPSASE_1"/>
    <property type="match status" value="1"/>
</dbReference>
<evidence type="ECO:0000259" key="11">
    <source>
        <dbReference type="PROSITE" id="PS50979"/>
    </source>
</evidence>
<dbReference type="GO" id="GO:0005524">
    <property type="term" value="F:ATP binding"/>
    <property type="evidence" value="ECO:0007669"/>
    <property type="project" value="UniProtKB-UniRule"/>
</dbReference>
<dbReference type="InterPro" id="IPR005482">
    <property type="entry name" value="Biotin_COase_C"/>
</dbReference>
<dbReference type="SUPFAM" id="SSF51230">
    <property type="entry name" value="Single hybrid motif"/>
    <property type="match status" value="1"/>
</dbReference>
<proteinExistence type="predicted"/>
<comment type="cofactor">
    <cofactor evidence="1">
        <name>biotin</name>
        <dbReference type="ChEBI" id="CHEBI:57586"/>
    </cofactor>
</comment>
<dbReference type="InterPro" id="IPR014084">
    <property type="entry name" value="Urea_COase"/>
</dbReference>
<dbReference type="InterPro" id="IPR029000">
    <property type="entry name" value="Cyclophilin-like_dom_sf"/>
</dbReference>
<feature type="domain" description="ATP-grasp" evidence="10">
    <location>
        <begin position="120"/>
        <end position="317"/>
    </location>
</feature>
<keyword evidence="3 7" id="KW-0547">Nucleotide-binding</keyword>
<comment type="caution">
    <text evidence="12">The sequence shown here is derived from an EMBL/GenBank/DDBJ whole genome shotgun (WGS) entry which is preliminary data.</text>
</comment>
<keyword evidence="5 7" id="KW-0067">ATP-binding</keyword>
<dbReference type="InterPro" id="IPR016185">
    <property type="entry name" value="PreATP-grasp_dom_sf"/>
</dbReference>
<dbReference type="OrthoDB" id="9807469at2"/>
<evidence type="ECO:0000256" key="1">
    <source>
        <dbReference type="ARBA" id="ARBA00001953"/>
    </source>
</evidence>
<dbReference type="SMART" id="SM00878">
    <property type="entry name" value="Biotin_carb_C"/>
    <property type="match status" value="1"/>
</dbReference>
<evidence type="ECO:0000256" key="2">
    <source>
        <dbReference type="ARBA" id="ARBA00022598"/>
    </source>
</evidence>
<evidence type="ECO:0000313" key="13">
    <source>
        <dbReference type="Proteomes" id="UP000538666"/>
    </source>
</evidence>
<dbReference type="AlphaFoldDB" id="A0A841JZG6"/>
<reference evidence="12 13" key="1">
    <citation type="submission" date="2020-08" db="EMBL/GenBank/DDBJ databases">
        <title>Genomic Encyclopedia of Type Strains, Phase IV (KMG-IV): sequencing the most valuable type-strain genomes for metagenomic binning, comparative biology and taxonomic classification.</title>
        <authorList>
            <person name="Goeker M."/>
        </authorList>
    </citation>
    <scope>NUCLEOTIDE SEQUENCE [LARGE SCALE GENOMIC DNA]</scope>
    <source>
        <strain evidence="12 13">DSM 103733</strain>
    </source>
</reference>
<dbReference type="FunFam" id="3.40.50.20:FF:000010">
    <property type="entry name" value="Propionyl-CoA carboxylase subunit alpha"/>
    <property type="match status" value="1"/>
</dbReference>
<dbReference type="PROSITE" id="PS50975">
    <property type="entry name" value="ATP_GRASP"/>
    <property type="match status" value="1"/>
</dbReference>
<accession>A0A841JZG6</accession>
<dbReference type="SUPFAM" id="SSF56059">
    <property type="entry name" value="Glutathione synthetase ATP-binding domain-like"/>
    <property type="match status" value="1"/>
</dbReference>
<feature type="compositionally biased region" description="Basic and acidic residues" evidence="8">
    <location>
        <begin position="775"/>
        <end position="789"/>
    </location>
</feature>
<evidence type="ECO:0000256" key="5">
    <source>
        <dbReference type="ARBA" id="ARBA00022840"/>
    </source>
</evidence>
<dbReference type="GO" id="GO:0016787">
    <property type="term" value="F:hydrolase activity"/>
    <property type="evidence" value="ECO:0007669"/>
    <property type="project" value="UniProtKB-KW"/>
</dbReference>
<dbReference type="InterPro" id="IPR011054">
    <property type="entry name" value="Rudment_hybrid_motif"/>
</dbReference>
<dbReference type="SMART" id="SM00796">
    <property type="entry name" value="AHS1"/>
    <property type="match status" value="1"/>
</dbReference>
<evidence type="ECO:0000256" key="3">
    <source>
        <dbReference type="ARBA" id="ARBA00022741"/>
    </source>
</evidence>
<dbReference type="Pfam" id="PF02786">
    <property type="entry name" value="CPSase_L_D2"/>
    <property type="match status" value="1"/>
</dbReference>
<evidence type="ECO:0000256" key="7">
    <source>
        <dbReference type="PROSITE-ProRule" id="PRU00409"/>
    </source>
</evidence>
<dbReference type="RefSeq" id="WP_050062268.1">
    <property type="nucleotide sequence ID" value="NZ_JACHEK010000002.1"/>
</dbReference>
<dbReference type="PANTHER" id="PTHR18866">
    <property type="entry name" value="CARBOXYLASE:PYRUVATE/ACETYL-COA/PROPIONYL-COA CARBOXYLASE"/>
    <property type="match status" value="1"/>
</dbReference>
<sequence length="1195" mass="131182">MFSKLLIANRGAIACRIIRTLRKMNIPSVAVYSEADAHSLHVLQADEAVLLGEAPAAQSYLAIDKVLAAAKQTGADAIHPGYGFLSENVGFARACERNGITFIGPRPEHIEAFALKHTARALAERAEVPILPGSGVLSSLQEALDRAEALGFPVMLKSSGGGGGIGMRVCHSAGELREAWEPALRLSQNNFGDSGLYIEKFVARARHLEVQIFGDGKGGVIALGERDCSAQRRHQKVLEETPAPELASDIRQAMLDAAILLGKTVSYANAGTVEFIYDEDTKHFYFLEVNTRLQVEHGVTEQVTGIDLVEWMVRQAAGDLESITTHPVTPQGASIEARLYAEDPFKNFQPTPGLLSHVAFPENSARIETWVSSGSLVTPFYDPMVAKIIVTGGDRADAVRKMQEALASTILSGTETNLAYLREVTKSQEFIEGTITTSFLGDYQFHRHAFEILESGPQMTIQDYPGRLGYWHVGVPPSGPMDALAFRIGNRLVCNSDDAAAIEMTTIGGRIRFNTDAVIAITGADMNAKLDGAPIPSWQAIETGANSILHLGAVRGPGARSYLSIRGGVDVPQYMGSRGTFMLGRFGGHAGRALSPGDVIYVGKSRSEGLPVALPEESMPRYDKHWTLGVLFGPHTSPDFFTEEDIEMLFSTDWRVHYQSDRTGVRLIGPKPVWARLDGGEAGLHPSNIHDNAYAVGTIDFTGDMPILLGPDGPSLGGFVCPATVVQAELWKLGQLKAGDLVRFQRLSLADAERLEAEQEQFLTSLTGTLPQLPRESKPEPSVLRRAERKPSFTCRADGDKYLLVELGENHLDLTLRFRVHLLEQSLRKANLPGIIDITPGVRSLHIHYDNRKLPREELLEALDSFDRSTPAIADITVPSRIVHLPLSWDDPAARLAQTKYMQAVRPDAPWCPSNIEFIRRINGLNSIEDVYKTVFDASYLVLGLGDVYLGAPLATPIDPRHRLVTTKYNPARTWTPENAVGIGGAYLCIYGMEGPGGYQLVGRTIQVWNTYQTTPVFLPGSPWSLRFFDQIRFYPVSGEELLDARSNFPYGKFDIKIQDTDFNLLRYQSFLDSIQTETEAFRKIQKQAFNEERERWKLLKPVVVEEFEEMPESDQTTLVPEGCEAVYAPTTASVFQVAVEVGQPVRAGDKVIVLDAMKTELVVTATVAGTIEQILCKPGSLVNAGQQLLLIRTN</sequence>
<organism evidence="12 13">
    <name type="scientific">Silvibacterium bohemicum</name>
    <dbReference type="NCBI Taxonomy" id="1577686"/>
    <lineage>
        <taxon>Bacteria</taxon>
        <taxon>Pseudomonadati</taxon>
        <taxon>Acidobacteriota</taxon>
        <taxon>Terriglobia</taxon>
        <taxon>Terriglobales</taxon>
        <taxon>Acidobacteriaceae</taxon>
        <taxon>Silvibacterium</taxon>
    </lineage>
</organism>
<dbReference type="InterPro" id="IPR011053">
    <property type="entry name" value="Single_hybrid_motif"/>
</dbReference>
<dbReference type="EMBL" id="JACHEK010000002">
    <property type="protein sequence ID" value="MBB6143384.1"/>
    <property type="molecule type" value="Genomic_DNA"/>
</dbReference>
<dbReference type="InterPro" id="IPR000089">
    <property type="entry name" value="Biotin_lipoyl"/>
</dbReference>
<dbReference type="EC" id="6.3.4.6" evidence="12"/>
<dbReference type="Pfam" id="PF00289">
    <property type="entry name" value="Biotin_carb_N"/>
    <property type="match status" value="1"/>
</dbReference>
<dbReference type="NCBIfam" id="TIGR00724">
    <property type="entry name" value="urea_amlyse_rel"/>
    <property type="match status" value="1"/>
</dbReference>
<dbReference type="SUPFAM" id="SSF51246">
    <property type="entry name" value="Rudiment single hybrid motif"/>
    <property type="match status" value="1"/>
</dbReference>
<dbReference type="GO" id="GO:0046872">
    <property type="term" value="F:metal ion binding"/>
    <property type="evidence" value="ECO:0007669"/>
    <property type="project" value="InterPro"/>
</dbReference>
<feature type="region of interest" description="Disordered" evidence="8">
    <location>
        <begin position="766"/>
        <end position="789"/>
    </location>
</feature>
<dbReference type="NCBIfam" id="TIGR02712">
    <property type="entry name" value="urea_carbox"/>
    <property type="match status" value="1"/>
</dbReference>
<name>A0A841JZG6_9BACT</name>
<keyword evidence="2 12" id="KW-0436">Ligase</keyword>
<feature type="domain" description="Lipoyl-binding" evidence="9">
    <location>
        <begin position="1115"/>
        <end position="1193"/>
    </location>
</feature>
<dbReference type="GO" id="GO:0004847">
    <property type="term" value="F:urea carboxylase activity"/>
    <property type="evidence" value="ECO:0007669"/>
    <property type="project" value="UniProtKB-EC"/>
</dbReference>
<dbReference type="SMART" id="SM00797">
    <property type="entry name" value="AHS2"/>
    <property type="match status" value="1"/>
</dbReference>
<dbReference type="PROSITE" id="PS00867">
    <property type="entry name" value="CPSASE_2"/>
    <property type="match status" value="1"/>
</dbReference>
<dbReference type="Gene3D" id="3.30.1360.40">
    <property type="match status" value="1"/>
</dbReference>
<dbReference type="Gene3D" id="3.30.470.20">
    <property type="entry name" value="ATP-grasp fold, B domain"/>
    <property type="match status" value="1"/>
</dbReference>
<keyword evidence="4" id="KW-0378">Hydrolase</keyword>
<keyword evidence="13" id="KW-1185">Reference proteome</keyword>
<gene>
    <name evidence="12" type="ORF">HNQ77_001328</name>
</gene>
<dbReference type="Gene3D" id="2.40.50.100">
    <property type="match status" value="1"/>
</dbReference>
<evidence type="ECO:0000313" key="12">
    <source>
        <dbReference type="EMBL" id="MBB6143384.1"/>
    </source>
</evidence>
<dbReference type="CDD" id="cd06850">
    <property type="entry name" value="biotinyl_domain"/>
    <property type="match status" value="1"/>
</dbReference>
<dbReference type="Pfam" id="PF02626">
    <property type="entry name" value="CT_A_B"/>
    <property type="match status" value="1"/>
</dbReference>
<evidence type="ECO:0000259" key="9">
    <source>
        <dbReference type="PROSITE" id="PS50968"/>
    </source>
</evidence>
<protein>
    <submittedName>
        <fullName evidence="12">Urea carboxylase</fullName>
        <ecNumber evidence="12">6.3.4.6</ecNumber>
    </submittedName>
</protein>
<evidence type="ECO:0000256" key="4">
    <source>
        <dbReference type="ARBA" id="ARBA00022801"/>
    </source>
</evidence>
<keyword evidence="6" id="KW-0092">Biotin</keyword>
<dbReference type="InterPro" id="IPR001882">
    <property type="entry name" value="Biotin_BS"/>
</dbReference>
<dbReference type="PROSITE" id="PS00188">
    <property type="entry name" value="BIOTIN"/>
    <property type="match status" value="1"/>
</dbReference>
<dbReference type="Gene3D" id="2.40.100.10">
    <property type="entry name" value="Cyclophilin-like"/>
    <property type="match status" value="2"/>
</dbReference>
<dbReference type="SUPFAM" id="SSF160467">
    <property type="entry name" value="PH0987 N-terminal domain-like"/>
    <property type="match status" value="1"/>
</dbReference>
<dbReference type="Proteomes" id="UP000538666">
    <property type="component" value="Unassembled WGS sequence"/>
</dbReference>
<dbReference type="InterPro" id="IPR005481">
    <property type="entry name" value="BC-like_N"/>
</dbReference>
<evidence type="ECO:0000259" key="10">
    <source>
        <dbReference type="PROSITE" id="PS50975"/>
    </source>
</evidence>
<dbReference type="InterPro" id="IPR011761">
    <property type="entry name" value="ATP-grasp"/>
</dbReference>
<dbReference type="PROSITE" id="PS50968">
    <property type="entry name" value="BIOTINYL_LIPOYL"/>
    <property type="match status" value="1"/>
</dbReference>
<dbReference type="PANTHER" id="PTHR18866:SF128">
    <property type="entry name" value="UREA AMIDOLYASE"/>
    <property type="match status" value="1"/>
</dbReference>
<dbReference type="InterPro" id="IPR050856">
    <property type="entry name" value="Biotin_carboxylase_complex"/>
</dbReference>
<feature type="domain" description="Biotin carboxylation" evidence="11">
    <location>
        <begin position="1"/>
        <end position="445"/>
    </location>
</feature>
<evidence type="ECO:0000256" key="8">
    <source>
        <dbReference type="SAM" id="MobiDB-lite"/>
    </source>
</evidence>
<dbReference type="Pfam" id="PF02785">
    <property type="entry name" value="Biotin_carb_C"/>
    <property type="match status" value="1"/>
</dbReference>
<dbReference type="InterPro" id="IPR003833">
    <property type="entry name" value="CT_C_D"/>
</dbReference>
<dbReference type="Pfam" id="PF00364">
    <property type="entry name" value="Biotin_lipoyl"/>
    <property type="match status" value="1"/>
</dbReference>
<dbReference type="InterPro" id="IPR011764">
    <property type="entry name" value="Biotin_carboxylation_dom"/>
</dbReference>
<dbReference type="Pfam" id="PF02682">
    <property type="entry name" value="CT_C_D"/>
    <property type="match status" value="1"/>
</dbReference>
<dbReference type="InterPro" id="IPR005479">
    <property type="entry name" value="CPAse_ATP-bd"/>
</dbReference>
<evidence type="ECO:0000256" key="6">
    <source>
        <dbReference type="ARBA" id="ARBA00023267"/>
    </source>
</evidence>
<dbReference type="SUPFAM" id="SSF52440">
    <property type="entry name" value="PreATP-grasp domain"/>
    <property type="match status" value="1"/>
</dbReference>
<dbReference type="PROSITE" id="PS50979">
    <property type="entry name" value="BC"/>
    <property type="match status" value="1"/>
</dbReference>
<dbReference type="InterPro" id="IPR003778">
    <property type="entry name" value="CT_A_B"/>
</dbReference>